<dbReference type="Proteomes" id="UP000319516">
    <property type="component" value="Unassembled WGS sequence"/>
</dbReference>
<dbReference type="InterPro" id="IPR002052">
    <property type="entry name" value="DNA_methylase_N6_adenine_CS"/>
</dbReference>
<evidence type="ECO:0000256" key="1">
    <source>
        <dbReference type="ARBA" id="ARBA00022603"/>
    </source>
</evidence>
<dbReference type="GO" id="GO:0003676">
    <property type="term" value="F:nucleic acid binding"/>
    <property type="evidence" value="ECO:0007669"/>
    <property type="project" value="InterPro"/>
</dbReference>
<dbReference type="NCBIfam" id="TIGR00536">
    <property type="entry name" value="hemK_fam"/>
    <property type="match status" value="1"/>
</dbReference>
<dbReference type="InterPro" id="IPR007848">
    <property type="entry name" value="Small_mtfrase_dom"/>
</dbReference>
<comment type="function">
    <text evidence="5">Methylates the class 1 translation termination release factors RF1/PrfA and RF2/PrfB on the glutamine residue of the universally conserved GGQ motif.</text>
</comment>
<dbReference type="Gene3D" id="1.10.8.10">
    <property type="entry name" value="DNA helicase RuvA subunit, C-terminal domain"/>
    <property type="match status" value="1"/>
</dbReference>
<dbReference type="Pfam" id="PF17827">
    <property type="entry name" value="PrmC_N"/>
    <property type="match status" value="1"/>
</dbReference>
<evidence type="ECO:0000256" key="4">
    <source>
        <dbReference type="ARBA" id="ARBA00048391"/>
    </source>
</evidence>
<dbReference type="Gene3D" id="3.40.50.150">
    <property type="entry name" value="Vaccinia Virus protein VP39"/>
    <property type="match status" value="1"/>
</dbReference>
<comment type="similarity">
    <text evidence="5">Belongs to the protein N5-glutamine methyltransferase family. PrmC subfamily.</text>
</comment>
<keyword evidence="3 5" id="KW-0949">S-adenosyl-L-methionine</keyword>
<dbReference type="InterPro" id="IPR040758">
    <property type="entry name" value="PrmC_N"/>
</dbReference>
<feature type="domain" description="Methyltransferase small" evidence="6">
    <location>
        <begin position="133"/>
        <end position="211"/>
    </location>
</feature>
<name>A0A542YV70_9MICO</name>
<feature type="binding site" evidence="5">
    <location>
        <position position="208"/>
    </location>
    <ligand>
        <name>S-adenosyl-L-methionine</name>
        <dbReference type="ChEBI" id="CHEBI:59789"/>
    </ligand>
</feature>
<dbReference type="EMBL" id="VFOP01000001">
    <property type="protein sequence ID" value="TQL51985.1"/>
    <property type="molecule type" value="Genomic_DNA"/>
</dbReference>
<dbReference type="InterPro" id="IPR019874">
    <property type="entry name" value="RF_methyltr_PrmC"/>
</dbReference>
<dbReference type="AlphaFoldDB" id="A0A542YV70"/>
<dbReference type="PANTHER" id="PTHR18895">
    <property type="entry name" value="HEMK METHYLTRANSFERASE"/>
    <property type="match status" value="1"/>
</dbReference>
<reference evidence="8 9" key="1">
    <citation type="submission" date="2019-06" db="EMBL/GenBank/DDBJ databases">
        <title>Sequencing the genomes of 1000 actinobacteria strains.</title>
        <authorList>
            <person name="Klenk H.-P."/>
        </authorList>
    </citation>
    <scope>NUCLEOTIDE SEQUENCE [LARGE SCALE GENOMIC DNA]</scope>
    <source>
        <strain evidence="8 9">DSM 12335</strain>
    </source>
</reference>
<evidence type="ECO:0000256" key="2">
    <source>
        <dbReference type="ARBA" id="ARBA00022679"/>
    </source>
</evidence>
<dbReference type="InterPro" id="IPR050320">
    <property type="entry name" value="N5-glutamine_MTase"/>
</dbReference>
<dbReference type="Pfam" id="PF05175">
    <property type="entry name" value="MTS"/>
    <property type="match status" value="1"/>
</dbReference>
<evidence type="ECO:0000313" key="9">
    <source>
        <dbReference type="Proteomes" id="UP000319516"/>
    </source>
</evidence>
<dbReference type="GO" id="GO:0102559">
    <property type="term" value="F:peptide chain release factor N(5)-glutamine methyltransferase activity"/>
    <property type="evidence" value="ECO:0007669"/>
    <property type="project" value="UniProtKB-EC"/>
</dbReference>
<dbReference type="PROSITE" id="PS00092">
    <property type="entry name" value="N6_MTASE"/>
    <property type="match status" value="1"/>
</dbReference>
<evidence type="ECO:0000256" key="5">
    <source>
        <dbReference type="HAMAP-Rule" id="MF_02126"/>
    </source>
</evidence>
<gene>
    <name evidence="5" type="primary">prmC</name>
    <name evidence="8" type="ORF">FB467_3152</name>
</gene>
<feature type="binding site" evidence="5">
    <location>
        <begin position="208"/>
        <end position="211"/>
    </location>
    <ligand>
        <name>substrate</name>
    </ligand>
</feature>
<dbReference type="EC" id="2.1.1.297" evidence="5"/>
<dbReference type="CDD" id="cd02440">
    <property type="entry name" value="AdoMet_MTases"/>
    <property type="match status" value="1"/>
</dbReference>
<evidence type="ECO:0000313" key="8">
    <source>
        <dbReference type="EMBL" id="TQL51985.1"/>
    </source>
</evidence>
<organism evidence="8 9">
    <name type="scientific">Ornithinicoccus hortensis</name>
    <dbReference type="NCBI Taxonomy" id="82346"/>
    <lineage>
        <taxon>Bacteria</taxon>
        <taxon>Bacillati</taxon>
        <taxon>Actinomycetota</taxon>
        <taxon>Actinomycetes</taxon>
        <taxon>Micrococcales</taxon>
        <taxon>Intrasporangiaceae</taxon>
        <taxon>Ornithinicoccus</taxon>
    </lineage>
</organism>
<evidence type="ECO:0000256" key="3">
    <source>
        <dbReference type="ARBA" id="ARBA00022691"/>
    </source>
</evidence>
<dbReference type="OrthoDB" id="9800643at2"/>
<comment type="caution">
    <text evidence="5">Lacks conserved residue(s) required for the propagation of feature annotation.</text>
</comment>
<dbReference type="SUPFAM" id="SSF53335">
    <property type="entry name" value="S-adenosyl-L-methionine-dependent methyltransferases"/>
    <property type="match status" value="1"/>
</dbReference>
<feature type="binding site" evidence="5">
    <location>
        <position position="164"/>
    </location>
    <ligand>
        <name>S-adenosyl-L-methionine</name>
        <dbReference type="ChEBI" id="CHEBI:59789"/>
    </ligand>
</feature>
<dbReference type="RefSeq" id="WP_141785917.1">
    <property type="nucleotide sequence ID" value="NZ_BAAAIK010000001.1"/>
</dbReference>
<dbReference type="HAMAP" id="MF_02126">
    <property type="entry name" value="RF_methyltr_PrmC"/>
    <property type="match status" value="1"/>
</dbReference>
<comment type="catalytic activity">
    <reaction evidence="4 5">
        <text>L-glutaminyl-[peptide chain release factor] + S-adenosyl-L-methionine = N(5)-methyl-L-glutaminyl-[peptide chain release factor] + S-adenosyl-L-homocysteine + H(+)</text>
        <dbReference type="Rhea" id="RHEA:42896"/>
        <dbReference type="Rhea" id="RHEA-COMP:10271"/>
        <dbReference type="Rhea" id="RHEA-COMP:10272"/>
        <dbReference type="ChEBI" id="CHEBI:15378"/>
        <dbReference type="ChEBI" id="CHEBI:30011"/>
        <dbReference type="ChEBI" id="CHEBI:57856"/>
        <dbReference type="ChEBI" id="CHEBI:59789"/>
        <dbReference type="ChEBI" id="CHEBI:61891"/>
        <dbReference type="EC" id="2.1.1.297"/>
    </reaction>
</comment>
<protein>
    <recommendedName>
        <fullName evidence="5">Release factor glutamine methyltransferase</fullName>
        <shortName evidence="5">RF MTase</shortName>
        <ecNumber evidence="5">2.1.1.297</ecNumber>
    </recommendedName>
    <alternativeName>
        <fullName evidence="5">N5-glutamine methyltransferase PrmC</fullName>
    </alternativeName>
    <alternativeName>
        <fullName evidence="5">Protein-(glutamine-N5) MTase PrmC</fullName>
    </alternativeName>
    <alternativeName>
        <fullName evidence="5">Protein-glutamine N-methyltransferase PrmC</fullName>
    </alternativeName>
</protein>
<dbReference type="GO" id="GO:0032259">
    <property type="term" value="P:methylation"/>
    <property type="evidence" value="ECO:0007669"/>
    <property type="project" value="UniProtKB-KW"/>
</dbReference>
<sequence length="305" mass="31753">MGDRSGTPIGDGAGTGLGDLLRSATQTLAGTGVPSPRADAEALLAHALGMPTAEVRRAALLGRGVGDRERAAYEQLVAQRAARVPLQHLTGEAHFRTLTLRVGPGVFVPRPETEVLVDLALAELAEPATYDRARPVVVDLCTGSGAIALAVAAEHPAAKVHAVELEEDAHAWAQANVTATGLPVDLRLGPAQQAFPDLVGAVDLVLSNPPYIPPGSVPVDPEVRDHDPAAALYGLGEDGLQVPLEVAARAAELLVGGGVLLMEHADVQGDDIVQRLRSTGHWAAVEDHPDLTGRPRVVRAVRARP</sequence>
<dbReference type="NCBIfam" id="TIGR03534">
    <property type="entry name" value="RF_mod_PrmC"/>
    <property type="match status" value="1"/>
</dbReference>
<comment type="caution">
    <text evidence="8">The sequence shown here is derived from an EMBL/GenBank/DDBJ whole genome shotgun (WGS) entry which is preliminary data.</text>
</comment>
<evidence type="ECO:0000259" key="7">
    <source>
        <dbReference type="Pfam" id="PF17827"/>
    </source>
</evidence>
<dbReference type="PANTHER" id="PTHR18895:SF74">
    <property type="entry name" value="MTRF1L RELEASE FACTOR GLUTAMINE METHYLTRANSFERASE"/>
    <property type="match status" value="1"/>
</dbReference>
<dbReference type="InterPro" id="IPR004556">
    <property type="entry name" value="HemK-like"/>
</dbReference>
<proteinExistence type="inferred from homology"/>
<evidence type="ECO:0000259" key="6">
    <source>
        <dbReference type="Pfam" id="PF05175"/>
    </source>
</evidence>
<keyword evidence="9" id="KW-1185">Reference proteome</keyword>
<keyword evidence="2 5" id="KW-0808">Transferase</keyword>
<dbReference type="InterPro" id="IPR029063">
    <property type="entry name" value="SAM-dependent_MTases_sf"/>
</dbReference>
<feature type="domain" description="Release factor glutamine methyltransferase N-terminal" evidence="7">
    <location>
        <begin position="19"/>
        <end position="91"/>
    </location>
</feature>
<keyword evidence="1 5" id="KW-0489">Methyltransferase</keyword>
<accession>A0A542YV70</accession>